<evidence type="ECO:0000313" key="3">
    <source>
        <dbReference type="Proteomes" id="UP000051587"/>
    </source>
</evidence>
<organism evidence="2 3">
    <name type="scientific">Thalassovita gelatinovora</name>
    <name type="common">Thalassobius gelatinovorus</name>
    <dbReference type="NCBI Taxonomy" id="53501"/>
    <lineage>
        <taxon>Bacteria</taxon>
        <taxon>Pseudomonadati</taxon>
        <taxon>Pseudomonadota</taxon>
        <taxon>Alphaproteobacteria</taxon>
        <taxon>Rhodobacterales</taxon>
        <taxon>Roseobacteraceae</taxon>
        <taxon>Thalassovita</taxon>
    </lineage>
</organism>
<dbReference type="Proteomes" id="UP000051587">
    <property type="component" value="Unassembled WGS sequence"/>
</dbReference>
<dbReference type="STRING" id="53501.SAMN04488043_109115"/>
<feature type="chain" id="PRO_5006062389" evidence="1">
    <location>
        <begin position="22"/>
        <end position="339"/>
    </location>
</feature>
<protein>
    <submittedName>
        <fullName evidence="2">Putative integral membrane protein</fullName>
    </submittedName>
</protein>
<dbReference type="AlphaFoldDB" id="A0A0P1F8Q7"/>
<sequence length="339" mass="37057">MTYVLISAVAIGLGVAGAAQAGLEICNETGRSRSLAVGYQSGDTWVSSGWWNIDDGSCGTVVSGDLEQRYYYYRATAADVPFDGEDYWFCTSPQVFNIEGDENCAARGFDRSDFRQVDTGESATQYKLTLVDEPAPPAPEKKTDPLPSGDGRGTYVETFSDLLIFQGCTVDDGSEYCAFHGNGWKYYAYYGGPTPRHLLDRLYNQPVGAAFHVSGEIVSFGDISMEVMVDSVTIAPGGDPFANLRAAMQGEWVSTDDPAYKIEIHGSEMWEFHGGSFLSNLFLQIADGCDAAPQGRGPVLIETNPEDREPLCYGIATATTTRLELIYFGRGNMLRFRRP</sequence>
<evidence type="ECO:0000256" key="1">
    <source>
        <dbReference type="SAM" id="SignalP"/>
    </source>
</evidence>
<reference evidence="2 3" key="1">
    <citation type="submission" date="2015-09" db="EMBL/GenBank/DDBJ databases">
        <authorList>
            <consortium name="Swine Surveillance"/>
        </authorList>
    </citation>
    <scope>NUCLEOTIDE SEQUENCE [LARGE SCALE GENOMIC DNA]</scope>
    <source>
        <strain evidence="2 3">CECT 4357</strain>
    </source>
</reference>
<feature type="signal peptide" evidence="1">
    <location>
        <begin position="1"/>
        <end position="21"/>
    </location>
</feature>
<keyword evidence="1" id="KW-0732">Signal</keyword>
<dbReference type="RefSeq" id="WP_058261844.1">
    <property type="nucleotide sequence ID" value="NZ_CP051181.1"/>
</dbReference>
<dbReference type="Pfam" id="PF06282">
    <property type="entry name" value="DUF1036"/>
    <property type="match status" value="1"/>
</dbReference>
<name>A0A0P1F8Q7_THAGE</name>
<accession>A0A0P1F8Q7</accession>
<gene>
    <name evidence="2" type="ORF">TG4357_01074</name>
</gene>
<keyword evidence="3" id="KW-1185">Reference proteome</keyword>
<dbReference type="EMBL" id="CYSA01000015">
    <property type="protein sequence ID" value="CUH64109.1"/>
    <property type="molecule type" value="Genomic_DNA"/>
</dbReference>
<evidence type="ECO:0000313" key="2">
    <source>
        <dbReference type="EMBL" id="CUH64109.1"/>
    </source>
</evidence>
<dbReference type="InterPro" id="IPR009380">
    <property type="entry name" value="DUF1036"/>
</dbReference>
<dbReference type="OrthoDB" id="9806840at2"/>
<proteinExistence type="predicted"/>